<gene>
    <name evidence="2" type="ordered locus">Ftrac_2620</name>
</gene>
<dbReference type="KEGG" id="mtt:Ftrac_2620"/>
<dbReference type="Proteomes" id="UP000008720">
    <property type="component" value="Chromosome"/>
</dbReference>
<dbReference type="InterPro" id="IPR038636">
    <property type="entry name" value="Wzi_sf"/>
</dbReference>
<organism evidence="2 3">
    <name type="scientific">Marivirga tractuosa (strain ATCC 23168 / DSM 4126 / NBRC 15989 / NCIMB 1408 / VKM B-1430 / H-43)</name>
    <name type="common">Microscilla tractuosa</name>
    <name type="synonym">Flexibacter tractuosus</name>
    <dbReference type="NCBI Taxonomy" id="643867"/>
    <lineage>
        <taxon>Bacteria</taxon>
        <taxon>Pseudomonadati</taxon>
        <taxon>Bacteroidota</taxon>
        <taxon>Cytophagia</taxon>
        <taxon>Cytophagales</taxon>
        <taxon>Marivirgaceae</taxon>
        <taxon>Marivirga</taxon>
    </lineage>
</organism>
<dbReference type="OrthoDB" id="9808260at2"/>
<dbReference type="EMBL" id="CP002349">
    <property type="protein sequence ID" value="ADR22598.1"/>
    <property type="molecule type" value="Genomic_DNA"/>
</dbReference>
<dbReference type="STRING" id="643867.Ftrac_2620"/>
<dbReference type="InterPro" id="IPR026950">
    <property type="entry name" value="Caps_assemb_Wzi"/>
</dbReference>
<evidence type="ECO:0008006" key="4">
    <source>
        <dbReference type="Google" id="ProtNLM"/>
    </source>
</evidence>
<dbReference type="AlphaFoldDB" id="E4TPN4"/>
<dbReference type="Pfam" id="PF14052">
    <property type="entry name" value="Caps_assemb_Wzi"/>
    <property type="match status" value="1"/>
</dbReference>
<evidence type="ECO:0000313" key="3">
    <source>
        <dbReference type="Proteomes" id="UP000008720"/>
    </source>
</evidence>
<feature type="chain" id="PRO_5003188092" description="Protein involved in gliding motility RemB" evidence="1">
    <location>
        <begin position="24"/>
        <end position="570"/>
    </location>
</feature>
<dbReference type="HOGENOM" id="CLU_024790_0_0_10"/>
<dbReference type="eggNOG" id="ENOG502Z8DB">
    <property type="taxonomic scope" value="Bacteria"/>
</dbReference>
<protein>
    <recommendedName>
        <fullName evidence="4">Protein involved in gliding motility RemB</fullName>
    </recommendedName>
</protein>
<proteinExistence type="predicted"/>
<feature type="signal peptide" evidence="1">
    <location>
        <begin position="1"/>
        <end position="23"/>
    </location>
</feature>
<evidence type="ECO:0000256" key="1">
    <source>
        <dbReference type="SAM" id="SignalP"/>
    </source>
</evidence>
<keyword evidence="3" id="KW-1185">Reference proteome</keyword>
<reference evidence="2 3" key="1">
    <citation type="journal article" date="2011" name="Stand. Genomic Sci.">
        <title>Complete genome sequence of Marivirga tractuosa type strain (H-43).</title>
        <authorList>
            <person name="Pagani I."/>
            <person name="Chertkov O."/>
            <person name="Lapidus A."/>
            <person name="Lucas S."/>
            <person name="Del Rio T.G."/>
            <person name="Tice H."/>
            <person name="Copeland A."/>
            <person name="Cheng J.F."/>
            <person name="Nolan M."/>
            <person name="Saunders E."/>
            <person name="Pitluck S."/>
            <person name="Held B."/>
            <person name="Goodwin L."/>
            <person name="Liolios K."/>
            <person name="Ovchinikova G."/>
            <person name="Ivanova N."/>
            <person name="Mavromatis K."/>
            <person name="Pati A."/>
            <person name="Chen A."/>
            <person name="Palaniappan K."/>
            <person name="Land M."/>
            <person name="Hauser L."/>
            <person name="Jeffries C.D."/>
            <person name="Detter J.C."/>
            <person name="Han C."/>
            <person name="Tapia R."/>
            <person name="Ngatchou-Djao O.D."/>
            <person name="Rohde M."/>
            <person name="Goker M."/>
            <person name="Spring S."/>
            <person name="Sikorski J."/>
            <person name="Woyke T."/>
            <person name="Bristow J."/>
            <person name="Eisen J.A."/>
            <person name="Markowitz V."/>
            <person name="Hugenholtz P."/>
            <person name="Klenk H.P."/>
            <person name="Kyrpides N.C."/>
        </authorList>
    </citation>
    <scope>NUCLEOTIDE SEQUENCE [LARGE SCALE GENOMIC DNA]</scope>
    <source>
        <strain evidence="3">ATCC 23168 / DSM 4126 / NBRC 15989 / NCIMB 1408 / VKM B-1430 / H-43</strain>
    </source>
</reference>
<sequence length="570" mass="65610">MRLIFTIALLFSGSIAYSQAVNAPLNRDYYHLLERFEINSGKFSDSFHASMKPFNRKEIAQFMDSLDTDNFNRRDKFNYNYLKNDSWEWADSTNYKNSKGIFGHIYKTKPDFLNVHTEEFDLHINPVLALSVGQESISDNRLYTNTRGLEVRGLINNKLGFYTFVGENQVVFPNHVNTYISDFDAVPNEGFWKPYGDNKQGVDFFTARGYISFQATKNINLQFGHDRFFIGNGERSLILSDFATGYMFLKAETNIWRLNYTNLFGLQTADLISSGNQLSGTRNKYPRKFMSLHHLSYNITDNINIGIFEAIMSGDSSVAQNPIDPVYFNPIIFYRALEQQDGSTGNALVGMDFRALFLKRFSLYGQLVLDEFLIDNLRQGGWWANKWAVQAGLKYINVFEIPNLDLQAEYNVARPFMYAHDSNFSNYANYKQPLAHPLGANFEEWIATLRYQISPRIHFKAQAVMAEFGTDTTANAHFGGDIFKTNNSRYNHINPDTGSRWQFGHTIGQGESNTLRFVKLSLSYMPYHNVFIDLNYSIRNQVSEFENNNSENSFFGASVRANIPKRENLF</sequence>
<evidence type="ECO:0000313" key="2">
    <source>
        <dbReference type="EMBL" id="ADR22598.1"/>
    </source>
</evidence>
<accession>E4TPN4</accession>
<dbReference type="RefSeq" id="WP_013454741.1">
    <property type="nucleotide sequence ID" value="NC_014759.1"/>
</dbReference>
<name>E4TPN4_MARTH</name>
<dbReference type="Gene3D" id="2.40.160.130">
    <property type="entry name" value="Capsule assembly protein Wzi"/>
    <property type="match status" value="1"/>
</dbReference>
<keyword evidence="1" id="KW-0732">Signal</keyword>